<evidence type="ECO:0000313" key="1">
    <source>
        <dbReference type="EMBL" id="AOY07775.1"/>
    </source>
</evidence>
<organism evidence="1">
    <name type="scientific">Cherry mottle leaf virus</name>
    <dbReference type="NCBI Taxonomy" id="131226"/>
    <lineage>
        <taxon>Viruses</taxon>
        <taxon>Riboviria</taxon>
        <taxon>Orthornavirae</taxon>
        <taxon>Kitrinoviricota</taxon>
        <taxon>Alsuviricetes</taxon>
        <taxon>Tymovirales</taxon>
        <taxon>Betaflexiviridae</taxon>
        <taxon>Trivirinae</taxon>
        <taxon>Trichovirus</taxon>
        <taxon>Trichovirus maculavii</taxon>
    </lineage>
</organism>
<name>A0A1D9BZH4_9VIRU</name>
<sequence length="135" mass="15242">MSFNPKNSKDDRRIFSLCLSMIRNGIPNGVLALINMRARSVIESERVRVNKLCGKSSLAKGRRAARLAICSFCYRTNCTGDYRCLKSRLGPSVRLEKAEWVKHGKSSSLFEDETPVCSPSLKNHIEDEINRVSYS</sequence>
<accession>A0A1D9BZH4</accession>
<reference evidence="1" key="1">
    <citation type="journal article" date="2016" name="Phytoparasitica">
        <title>Molecular analysis of three new Cherry mottle leaf virus isolates reveals intra-species genetic diversity and inter-species gene transfer.</title>
        <authorList>
            <person name="Su L."/>
            <person name="Bhagwat B."/>
            <person name="Bernardy M."/>
            <person name="Wiersma P.A."/>
            <person name="Cheng Z."/>
            <person name="Xiang Y."/>
        </authorList>
    </citation>
    <scope>NUCLEOTIDE SEQUENCE</scope>
    <source>
        <strain evidence="1">S85-58HP</strain>
    </source>
</reference>
<proteinExistence type="predicted"/>
<dbReference type="EMBL" id="KX443697">
    <property type="protein sequence ID" value="AOY07775.1"/>
    <property type="molecule type" value="Genomic_RNA"/>
</dbReference>
<protein>
    <submittedName>
        <fullName evidence="1">Putative P4 protein</fullName>
    </submittedName>
</protein>